<dbReference type="GO" id="GO:0005886">
    <property type="term" value="C:plasma membrane"/>
    <property type="evidence" value="ECO:0007669"/>
    <property type="project" value="TreeGrafter"/>
</dbReference>
<dbReference type="InterPro" id="IPR024079">
    <property type="entry name" value="MetalloPept_cat_dom_sf"/>
</dbReference>
<sequence length="679" mass="78325">MRHLLDSVCSAHSLVSLGLSRSMNASGVLCTMSVLALLFRRGHCFINEKFDTGISPCDNLFAHVCNYESEGFPDRHKAFLFNEAYEKAIEHFVDPIYNMIAEEVNKGAAKNIDECYKQDARTTFYPSKGSKEGRALGVLIVSGKVKDVELSCIKDVECSVRFTDFHRAVTETQFANAPDFIQGIFEGYLEHADVRTGNENMMKKDFKVRYPRLQDESQLQITLIEDLHNFKELDRTSKFRRPLHEVLFYSNRFAPYFNLVYSRILKESDVLPSENNLEDLRMLFGLVKKEAIELVNNSWSTDEISRKDIIDHLENLPHVFGLPNDLLNAETLKPRIDEYQRIFLSKKVTAYLETLKVCKFEALARLIAQIFNKSMFENTTRTLPISEKNYGESVFQFNAFYHSSSGLHFLPAFIHIIKQEMSLGMKYGIMASAMGHELFHGLGLVDSSQPHLFRVQSNPHFRDAVECYHDYYTSFSAKINGKTKYPSGKRKAEEGMPDVEGARLAFRVLKKTLKEHVPGRKRAADHVYYPLFNAVPSDSLMSSHLEDPHTLSLTDEQWFHVAYALVHCSNKDDAKLFREYEHTDYPRPTVRANAMASQLKSFTDSFHCTNNHRLYWTERHCELYPRIEEGIPKPEIGRWRKGSKENSKYYQAASSNSRRSSAFVYLLPSISYIVCWWFQ</sequence>
<organism evidence="2 3">
    <name type="scientific">Steinernema glaseri</name>
    <dbReference type="NCBI Taxonomy" id="37863"/>
    <lineage>
        <taxon>Eukaryota</taxon>
        <taxon>Metazoa</taxon>
        <taxon>Ecdysozoa</taxon>
        <taxon>Nematoda</taxon>
        <taxon>Chromadorea</taxon>
        <taxon>Rhabditida</taxon>
        <taxon>Tylenchina</taxon>
        <taxon>Panagrolaimomorpha</taxon>
        <taxon>Strongyloidoidea</taxon>
        <taxon>Steinernematidae</taxon>
        <taxon>Steinernema</taxon>
    </lineage>
</organism>
<evidence type="ECO:0000259" key="1">
    <source>
        <dbReference type="Pfam" id="PF01431"/>
    </source>
</evidence>
<accession>A0A1I7ZCA4</accession>
<dbReference type="Proteomes" id="UP000095287">
    <property type="component" value="Unplaced"/>
</dbReference>
<dbReference type="GO" id="GO:0004222">
    <property type="term" value="F:metalloendopeptidase activity"/>
    <property type="evidence" value="ECO:0007669"/>
    <property type="project" value="InterPro"/>
</dbReference>
<dbReference type="SUPFAM" id="SSF55486">
    <property type="entry name" value="Metalloproteases ('zincins'), catalytic domain"/>
    <property type="match status" value="1"/>
</dbReference>
<dbReference type="AlphaFoldDB" id="A0A1I7ZCA4"/>
<keyword evidence="2" id="KW-1185">Reference proteome</keyword>
<dbReference type="WBParaSite" id="L893_g24908.t1">
    <property type="protein sequence ID" value="L893_g24908.t1"/>
    <property type="gene ID" value="L893_g24908"/>
</dbReference>
<dbReference type="GO" id="GO:0016485">
    <property type="term" value="P:protein processing"/>
    <property type="evidence" value="ECO:0007669"/>
    <property type="project" value="TreeGrafter"/>
</dbReference>
<dbReference type="PANTHER" id="PTHR11733">
    <property type="entry name" value="ZINC METALLOPROTEASE FAMILY M13 NEPRILYSIN-RELATED"/>
    <property type="match status" value="1"/>
</dbReference>
<reference evidence="3" key="1">
    <citation type="submission" date="2016-11" db="UniProtKB">
        <authorList>
            <consortium name="WormBaseParasite"/>
        </authorList>
    </citation>
    <scope>IDENTIFICATION</scope>
</reference>
<proteinExistence type="predicted"/>
<name>A0A1I7ZCA4_9BILA</name>
<dbReference type="PROSITE" id="PS51885">
    <property type="entry name" value="NEPRILYSIN"/>
    <property type="match status" value="1"/>
</dbReference>
<dbReference type="InterPro" id="IPR018497">
    <property type="entry name" value="Peptidase_M13_C"/>
</dbReference>
<dbReference type="InterPro" id="IPR000718">
    <property type="entry name" value="Peptidase_M13"/>
</dbReference>
<feature type="domain" description="Peptidase M13 C-terminal" evidence="1">
    <location>
        <begin position="398"/>
        <end position="621"/>
    </location>
</feature>
<evidence type="ECO:0000313" key="3">
    <source>
        <dbReference type="WBParaSite" id="L893_g24908.t1"/>
    </source>
</evidence>
<dbReference type="Gene3D" id="3.40.390.10">
    <property type="entry name" value="Collagenase (Catalytic Domain)"/>
    <property type="match status" value="1"/>
</dbReference>
<evidence type="ECO:0000313" key="2">
    <source>
        <dbReference type="Proteomes" id="UP000095287"/>
    </source>
</evidence>
<dbReference type="PANTHER" id="PTHR11733:SF133">
    <property type="entry name" value="PHOSPHATE-REGULATING NEUTRAL ENDOPEPTIDASE PHEX"/>
    <property type="match status" value="1"/>
</dbReference>
<dbReference type="Pfam" id="PF01431">
    <property type="entry name" value="Peptidase_M13"/>
    <property type="match status" value="1"/>
</dbReference>
<protein>
    <submittedName>
        <fullName evidence="3">Peptidase_M13 domain-containing protein</fullName>
    </submittedName>
</protein>